<dbReference type="RefSeq" id="WP_377789474.1">
    <property type="nucleotide sequence ID" value="NZ_JBHLYQ010000067.1"/>
</dbReference>
<evidence type="ECO:0000259" key="4">
    <source>
        <dbReference type="PROSITE" id="PS50977"/>
    </source>
</evidence>
<evidence type="ECO:0000313" key="6">
    <source>
        <dbReference type="Proteomes" id="UP001589788"/>
    </source>
</evidence>
<keyword evidence="6" id="KW-1185">Reference proteome</keyword>
<keyword evidence="1 2" id="KW-0238">DNA-binding</keyword>
<reference evidence="5 6" key="1">
    <citation type="submission" date="2024-09" db="EMBL/GenBank/DDBJ databases">
        <authorList>
            <person name="Sun Q."/>
            <person name="Mori K."/>
        </authorList>
    </citation>
    <scope>NUCLEOTIDE SEQUENCE [LARGE SCALE GENOMIC DNA]</scope>
    <source>
        <strain evidence="5 6">JCM 15389</strain>
    </source>
</reference>
<feature type="DNA-binding region" description="H-T-H motif" evidence="2">
    <location>
        <begin position="46"/>
        <end position="65"/>
    </location>
</feature>
<comment type="caution">
    <text evidence="5">The sequence shown here is derived from an EMBL/GenBank/DDBJ whole genome shotgun (WGS) entry which is preliminary data.</text>
</comment>
<feature type="region of interest" description="Disordered" evidence="3">
    <location>
        <begin position="1"/>
        <end position="23"/>
    </location>
</feature>
<dbReference type="InterPro" id="IPR050109">
    <property type="entry name" value="HTH-type_TetR-like_transc_reg"/>
</dbReference>
<dbReference type="SUPFAM" id="SSF46689">
    <property type="entry name" value="Homeodomain-like"/>
    <property type="match status" value="1"/>
</dbReference>
<dbReference type="PANTHER" id="PTHR30055">
    <property type="entry name" value="HTH-TYPE TRANSCRIPTIONAL REGULATOR RUTR"/>
    <property type="match status" value="1"/>
</dbReference>
<dbReference type="PRINTS" id="PR00455">
    <property type="entry name" value="HTHTETR"/>
</dbReference>
<dbReference type="PROSITE" id="PS01081">
    <property type="entry name" value="HTH_TETR_1"/>
    <property type="match status" value="1"/>
</dbReference>
<name>A0ABV6C2Z7_9ACTN</name>
<evidence type="ECO:0000256" key="1">
    <source>
        <dbReference type="ARBA" id="ARBA00023125"/>
    </source>
</evidence>
<protein>
    <submittedName>
        <fullName evidence="5">TetR/AcrR family transcriptional regulator</fullName>
    </submittedName>
</protein>
<feature type="compositionally biased region" description="Pro residues" evidence="3">
    <location>
        <begin position="1"/>
        <end position="10"/>
    </location>
</feature>
<dbReference type="Pfam" id="PF00440">
    <property type="entry name" value="TetR_N"/>
    <property type="match status" value="1"/>
</dbReference>
<dbReference type="InterPro" id="IPR036271">
    <property type="entry name" value="Tet_transcr_reg_TetR-rel_C_sf"/>
</dbReference>
<dbReference type="InterPro" id="IPR023772">
    <property type="entry name" value="DNA-bd_HTH_TetR-type_CS"/>
</dbReference>
<feature type="domain" description="HTH tetR-type" evidence="4">
    <location>
        <begin position="23"/>
        <end position="83"/>
    </location>
</feature>
<dbReference type="EMBL" id="JBHLYQ010000067">
    <property type="protein sequence ID" value="MFC0082058.1"/>
    <property type="molecule type" value="Genomic_DNA"/>
</dbReference>
<gene>
    <name evidence="5" type="ORF">ACFFRE_07840</name>
</gene>
<proteinExistence type="predicted"/>
<dbReference type="InterPro" id="IPR009057">
    <property type="entry name" value="Homeodomain-like_sf"/>
</dbReference>
<evidence type="ECO:0000256" key="3">
    <source>
        <dbReference type="SAM" id="MobiDB-lite"/>
    </source>
</evidence>
<organism evidence="5 6">
    <name type="scientific">Aciditerrimonas ferrireducens</name>
    <dbReference type="NCBI Taxonomy" id="667306"/>
    <lineage>
        <taxon>Bacteria</taxon>
        <taxon>Bacillati</taxon>
        <taxon>Actinomycetota</taxon>
        <taxon>Acidimicrobiia</taxon>
        <taxon>Acidimicrobiales</taxon>
        <taxon>Acidimicrobiaceae</taxon>
        <taxon>Aciditerrimonas</taxon>
    </lineage>
</organism>
<dbReference type="InterPro" id="IPR001647">
    <property type="entry name" value="HTH_TetR"/>
</dbReference>
<dbReference type="Proteomes" id="UP001589788">
    <property type="component" value="Unassembled WGS sequence"/>
</dbReference>
<dbReference type="PROSITE" id="PS50977">
    <property type="entry name" value="HTH_TETR_2"/>
    <property type="match status" value="1"/>
</dbReference>
<dbReference type="PANTHER" id="PTHR30055:SF226">
    <property type="entry name" value="HTH-TYPE TRANSCRIPTIONAL REGULATOR PKSA"/>
    <property type="match status" value="1"/>
</dbReference>
<accession>A0ABV6C2Z7</accession>
<dbReference type="Gene3D" id="1.10.357.10">
    <property type="entry name" value="Tetracycline Repressor, domain 2"/>
    <property type="match status" value="1"/>
</dbReference>
<evidence type="ECO:0000256" key="2">
    <source>
        <dbReference type="PROSITE-ProRule" id="PRU00335"/>
    </source>
</evidence>
<sequence>MAALPDPAPRPAVGRPPKRLPARKRRQQLLDVALRVFAAKGYAATTMDDIAEAAGVTKPLLYQHFASKRALYLELVDAVAQDLLQAIAQSTAGAAGPRQQVEAGFAAYFRLVVHHADAFRLLFGSEAPDDPELSDWLRRVEDVLAGAVGSLIEAGLDDEHRLLLAHAVVGMAEGASRFLLTRQPGRDHLPPEDAPEAAKDLAADRLARRLADLAWAGLRSVKPD</sequence>
<evidence type="ECO:0000313" key="5">
    <source>
        <dbReference type="EMBL" id="MFC0082058.1"/>
    </source>
</evidence>
<dbReference type="SUPFAM" id="SSF48498">
    <property type="entry name" value="Tetracyclin repressor-like, C-terminal domain"/>
    <property type="match status" value="1"/>
</dbReference>